<dbReference type="STRING" id="1319815.HMPREF0202_01455"/>
<evidence type="ECO:0008006" key="3">
    <source>
        <dbReference type="Google" id="ProtNLM"/>
    </source>
</evidence>
<dbReference type="SUPFAM" id="SSF51658">
    <property type="entry name" value="Xylose isomerase-like"/>
    <property type="match status" value="1"/>
</dbReference>
<reference evidence="1 2" key="1">
    <citation type="submission" date="2013-08" db="EMBL/GenBank/DDBJ databases">
        <authorList>
            <person name="Weinstock G."/>
            <person name="Sodergren E."/>
            <person name="Wylie T."/>
            <person name="Fulton L."/>
            <person name="Fulton R."/>
            <person name="Fronick C."/>
            <person name="O'Laughlin M."/>
            <person name="Godfrey J."/>
            <person name="Miner T."/>
            <person name="Herter B."/>
            <person name="Appelbaum E."/>
            <person name="Cordes M."/>
            <person name="Lek S."/>
            <person name="Wollam A."/>
            <person name="Pepin K.H."/>
            <person name="Palsikar V.B."/>
            <person name="Mitreva M."/>
            <person name="Wilson R.K."/>
        </authorList>
    </citation>
    <scope>NUCLEOTIDE SEQUENCE [LARGE SCALE GENOMIC DNA]</scope>
    <source>
        <strain evidence="1 2">ATCC BAA-474</strain>
    </source>
</reference>
<dbReference type="HOGENOM" id="CLU_046677_0_0_0"/>
<dbReference type="Proteomes" id="UP000017081">
    <property type="component" value="Unassembled WGS sequence"/>
</dbReference>
<protein>
    <recommendedName>
        <fullName evidence="3">Xylose isomerase-like TIM barrel domain-containing protein</fullName>
    </recommendedName>
</protein>
<dbReference type="eggNOG" id="COG1082">
    <property type="taxonomic scope" value="Bacteria"/>
</dbReference>
<organism evidence="1 2">
    <name type="scientific">Cetobacterium somerae ATCC BAA-474</name>
    <dbReference type="NCBI Taxonomy" id="1319815"/>
    <lineage>
        <taxon>Bacteria</taxon>
        <taxon>Fusobacteriati</taxon>
        <taxon>Fusobacteriota</taxon>
        <taxon>Fusobacteriia</taxon>
        <taxon>Fusobacteriales</taxon>
        <taxon>Fusobacteriaceae</taxon>
        <taxon>Cetobacterium</taxon>
    </lineage>
</organism>
<dbReference type="RefSeq" id="WP_023050993.1">
    <property type="nucleotide sequence ID" value="NZ_CP173065.2"/>
</dbReference>
<evidence type="ECO:0000313" key="1">
    <source>
        <dbReference type="EMBL" id="ERT68647.1"/>
    </source>
</evidence>
<dbReference type="InterPro" id="IPR036237">
    <property type="entry name" value="Xyl_isomerase-like_sf"/>
</dbReference>
<name>U7VAE4_9FUSO</name>
<dbReference type="Gene3D" id="3.20.20.150">
    <property type="entry name" value="Divalent-metal-dependent TIM barrel enzymes"/>
    <property type="match status" value="1"/>
</dbReference>
<comment type="caution">
    <text evidence="1">The sequence shown here is derived from an EMBL/GenBank/DDBJ whole genome shotgun (WGS) entry which is preliminary data.</text>
</comment>
<keyword evidence="2" id="KW-1185">Reference proteome</keyword>
<gene>
    <name evidence="1" type="ORF">HMPREF0202_01455</name>
</gene>
<dbReference type="EMBL" id="AXZF01000054">
    <property type="protein sequence ID" value="ERT68647.1"/>
    <property type="molecule type" value="Genomic_DNA"/>
</dbReference>
<dbReference type="AlphaFoldDB" id="U7VAE4"/>
<proteinExistence type="predicted"/>
<sequence>MISFSFIPKNGEEEKFLKIYEKLKNEGITGIETIIGDHLPLESYEKYPVKGVHLLYYPTWLEFWREDMEKVREDFYDDEGILNYYRSFKKEILLETFKKQFEDAKKIKAKYLVFHVSHVRPKDIFTCNFDYTSIEVLDETLKIVNEVFKGDGPLLLFENLPWPGLTLKDYELTKYFFERVKYEKKGFLLDLSHIICTEKNIKSFQEADQYILNKIKELKELNKFIYGVHINGIEFKNYFEKDFSNEIKEWSSEDRNGKFKIEWEHMKNLDPHKIYRGNLKLILNDLPNLKYINLELNFQSLDYLEEVVREQLNYIK</sequence>
<evidence type="ECO:0000313" key="2">
    <source>
        <dbReference type="Proteomes" id="UP000017081"/>
    </source>
</evidence>
<accession>U7VAE4</accession>